<feature type="region of interest" description="Disordered" evidence="2">
    <location>
        <begin position="664"/>
        <end position="689"/>
    </location>
</feature>
<feature type="domain" description="SCD" evidence="3">
    <location>
        <begin position="225"/>
        <end position="310"/>
    </location>
</feature>
<name>A0AAW1CVR5_9HEMI</name>
<keyword evidence="5" id="KW-1185">Reference proteome</keyword>
<comment type="similarity">
    <text evidence="1">Belongs to the SCC3 family.</text>
</comment>
<protein>
    <recommendedName>
        <fullName evidence="3">SCD domain-containing protein</fullName>
    </recommendedName>
</protein>
<evidence type="ECO:0000256" key="2">
    <source>
        <dbReference type="SAM" id="MobiDB-lite"/>
    </source>
</evidence>
<dbReference type="GO" id="GO:0003682">
    <property type="term" value="F:chromatin binding"/>
    <property type="evidence" value="ECO:0007669"/>
    <property type="project" value="TreeGrafter"/>
</dbReference>
<evidence type="ECO:0000256" key="1">
    <source>
        <dbReference type="ARBA" id="ARBA00005486"/>
    </source>
</evidence>
<dbReference type="InterPro" id="IPR020839">
    <property type="entry name" value="SCD"/>
</dbReference>
<sequence>MDEEVFDFSHTEEPERPLENVNETEVVNNNPENDQVISESILLTVLNKENADFMVFIDEWLKTYENCSFEGIKQIIELIYHSTGWLSFVYDSSGLDEQLIKTFVNKKERESMADDPSSLNMIFLDRFQCFFTKLLELNDYQLLLTESFVSPLITSCVLLMSGKWTSFRMIAVTTGMKLMTGLHVLNERCITEIGDSTISRKRQSQLKMKKDYIFKKWFKLFNEVFSLSFRDTITEVRNVSLKEMKIWASNIPLLLLGRKWKNYIYIGLRDTNFSNREVAYSIVSSLFDKEINAAKQKDLFNYLKMELLYTLNFNKGKELSVAVSISVFYNIDTYVNIEMNKNEWAIIYLSVYNESQLVAFKAAKFVMKKLNKTLSTVKDIPAWLIKGLIIFCDETKVKANSLLMDVMYYYLRDRLQWQDWFKFISCCTSNETDAVVSLFYAYVLKALTDYTPPFRTKSKELKINKPKMLSDQLRFTKYLQLYWINIINMDKVKCRLECYAKMIKILQYSTMSLSAEINIEICKILSNIICTNGDKKVVSESCRSLKYLLTILPDTSKTESANIFNDMVNKITTEFLEYIRIPICTLDANQIHNRIILLCQNFDFDDDIIWETARENLMNARANRFSDELIIALMTIIHQRFFIYYPKEVLMNKNVNNTSASIEQNGSLADDESSNQEDNLENSNSVEDNNVTNNDKLLVRSLRIHNVIKPFLDESFSHSVKFTAFRIMCALTEYIGPHLRDQEALMELTTNQRPEIIKLMENIVLDAFAEECPNEKILDPTKRNKEVDCCITVNSFCSLLARGILDWRYSTNLILKINESHGHEEYLGNAFNKFVKDRPSAYVPPCTYIYNAIATKIKLELINGLDEEKAVESSEGILVKLLTLIAGKNHKSRGFRSILLTLYTIIIRQAFSASGVRSLLKLLYSLDNFLLSEDVPYLKKILNDHKELSKEIIDYSTFIDKKRGTS</sequence>
<dbReference type="GO" id="GO:0000785">
    <property type="term" value="C:chromatin"/>
    <property type="evidence" value="ECO:0007669"/>
    <property type="project" value="TreeGrafter"/>
</dbReference>
<evidence type="ECO:0000259" key="3">
    <source>
        <dbReference type="PROSITE" id="PS51425"/>
    </source>
</evidence>
<organism evidence="4 5">
    <name type="scientific">Rhynocoris fuscipes</name>
    <dbReference type="NCBI Taxonomy" id="488301"/>
    <lineage>
        <taxon>Eukaryota</taxon>
        <taxon>Metazoa</taxon>
        <taxon>Ecdysozoa</taxon>
        <taxon>Arthropoda</taxon>
        <taxon>Hexapoda</taxon>
        <taxon>Insecta</taxon>
        <taxon>Pterygota</taxon>
        <taxon>Neoptera</taxon>
        <taxon>Paraneoptera</taxon>
        <taxon>Hemiptera</taxon>
        <taxon>Heteroptera</taxon>
        <taxon>Panheteroptera</taxon>
        <taxon>Cimicomorpha</taxon>
        <taxon>Reduviidae</taxon>
        <taxon>Harpactorinae</taxon>
        <taxon>Harpactorini</taxon>
        <taxon>Rhynocoris</taxon>
    </lineage>
</organism>
<reference evidence="4 5" key="1">
    <citation type="submission" date="2022-12" db="EMBL/GenBank/DDBJ databases">
        <title>Chromosome-level genome assembly of true bugs.</title>
        <authorList>
            <person name="Ma L."/>
            <person name="Li H."/>
        </authorList>
    </citation>
    <scope>NUCLEOTIDE SEQUENCE [LARGE SCALE GENOMIC DNA]</scope>
    <source>
        <strain evidence="4">Lab_2022b</strain>
    </source>
</reference>
<gene>
    <name evidence="4" type="ORF">O3M35_001635</name>
</gene>
<evidence type="ECO:0000313" key="4">
    <source>
        <dbReference type="EMBL" id="KAK9500355.1"/>
    </source>
</evidence>
<feature type="compositionally biased region" description="Acidic residues" evidence="2">
    <location>
        <begin position="669"/>
        <end position="680"/>
    </location>
</feature>
<proteinExistence type="inferred from homology"/>
<evidence type="ECO:0000313" key="5">
    <source>
        <dbReference type="Proteomes" id="UP001461498"/>
    </source>
</evidence>
<dbReference type="Proteomes" id="UP001461498">
    <property type="component" value="Unassembled WGS sequence"/>
</dbReference>
<dbReference type="PANTHER" id="PTHR11199">
    <property type="entry name" value="STROMAL ANTIGEN"/>
    <property type="match status" value="1"/>
</dbReference>
<comment type="caution">
    <text evidence="4">The sequence shown here is derived from an EMBL/GenBank/DDBJ whole genome shotgun (WGS) entry which is preliminary data.</text>
</comment>
<dbReference type="GO" id="GO:0007062">
    <property type="term" value="P:sister chromatid cohesion"/>
    <property type="evidence" value="ECO:0007669"/>
    <property type="project" value="TreeGrafter"/>
</dbReference>
<dbReference type="PROSITE" id="PS51425">
    <property type="entry name" value="SCD"/>
    <property type="match status" value="1"/>
</dbReference>
<accession>A0AAW1CVR5</accession>
<dbReference type="PANTHER" id="PTHR11199:SF0">
    <property type="entry name" value="LD34181P-RELATED"/>
    <property type="match status" value="1"/>
</dbReference>
<dbReference type="InterPro" id="IPR039662">
    <property type="entry name" value="Cohesin_Scc3/SA"/>
</dbReference>
<dbReference type="GO" id="GO:0005634">
    <property type="term" value="C:nucleus"/>
    <property type="evidence" value="ECO:0007669"/>
    <property type="project" value="TreeGrafter"/>
</dbReference>
<dbReference type="AlphaFoldDB" id="A0AAW1CVR5"/>
<dbReference type="GO" id="GO:0008278">
    <property type="term" value="C:cohesin complex"/>
    <property type="evidence" value="ECO:0007669"/>
    <property type="project" value="TreeGrafter"/>
</dbReference>
<dbReference type="EMBL" id="JAPXFL010000010">
    <property type="protein sequence ID" value="KAK9500355.1"/>
    <property type="molecule type" value="Genomic_DNA"/>
</dbReference>